<keyword evidence="2" id="KW-0067">ATP-binding</keyword>
<name>A0ABY7AY73_9PSEU</name>
<gene>
    <name evidence="4" type="ORF">ORV05_29155</name>
</gene>
<protein>
    <submittedName>
        <fullName evidence="4">NACHT domain-containing protein</fullName>
    </submittedName>
</protein>
<dbReference type="SUPFAM" id="SSF52540">
    <property type="entry name" value="P-loop containing nucleoside triphosphate hydrolases"/>
    <property type="match status" value="1"/>
</dbReference>
<reference evidence="4" key="1">
    <citation type="submission" date="2022-11" db="EMBL/GenBank/DDBJ databases">
        <authorList>
            <person name="Mo P."/>
        </authorList>
    </citation>
    <scope>NUCLEOTIDE SEQUENCE</scope>
    <source>
        <strain evidence="4">HUAS 11-8</strain>
    </source>
</reference>
<dbReference type="Pfam" id="PF05729">
    <property type="entry name" value="NACHT"/>
    <property type="match status" value="1"/>
</dbReference>
<evidence type="ECO:0000256" key="1">
    <source>
        <dbReference type="ARBA" id="ARBA00022741"/>
    </source>
</evidence>
<dbReference type="InterPro" id="IPR054547">
    <property type="entry name" value="NNH1"/>
</dbReference>
<dbReference type="Proteomes" id="UP001163203">
    <property type="component" value="Chromosome"/>
</dbReference>
<feature type="domain" description="NACHT" evidence="3">
    <location>
        <begin position="257"/>
        <end position="593"/>
    </location>
</feature>
<keyword evidence="1" id="KW-0547">Nucleotide-binding</keyword>
<dbReference type="PANTHER" id="PTHR46844:SF1">
    <property type="entry name" value="SLR5058 PROTEIN"/>
    <property type="match status" value="1"/>
</dbReference>
<evidence type="ECO:0000256" key="2">
    <source>
        <dbReference type="ARBA" id="ARBA00022840"/>
    </source>
</evidence>
<organism evidence="4 5">
    <name type="scientific">Amycolatopsis cynarae</name>
    <dbReference type="NCBI Taxonomy" id="2995223"/>
    <lineage>
        <taxon>Bacteria</taxon>
        <taxon>Bacillati</taxon>
        <taxon>Actinomycetota</taxon>
        <taxon>Actinomycetes</taxon>
        <taxon>Pseudonocardiales</taxon>
        <taxon>Pseudonocardiaceae</taxon>
        <taxon>Amycolatopsis</taxon>
    </lineage>
</organism>
<evidence type="ECO:0000313" key="5">
    <source>
        <dbReference type="Proteomes" id="UP001163203"/>
    </source>
</evidence>
<evidence type="ECO:0000259" key="3">
    <source>
        <dbReference type="PROSITE" id="PS50837"/>
    </source>
</evidence>
<dbReference type="PANTHER" id="PTHR46844">
    <property type="entry name" value="SLR5058 PROTEIN"/>
    <property type="match status" value="1"/>
</dbReference>
<evidence type="ECO:0000313" key="4">
    <source>
        <dbReference type="EMBL" id="WAL64961.1"/>
    </source>
</evidence>
<dbReference type="PROSITE" id="PS50837">
    <property type="entry name" value="NACHT"/>
    <property type="match status" value="1"/>
</dbReference>
<dbReference type="InterPro" id="IPR007111">
    <property type="entry name" value="NACHT_NTPase"/>
</dbReference>
<accession>A0ABY7AY73</accession>
<dbReference type="InterPro" id="IPR027417">
    <property type="entry name" value="P-loop_NTPase"/>
</dbReference>
<keyword evidence="5" id="KW-1185">Reference proteome</keyword>
<dbReference type="Gene3D" id="3.80.10.10">
    <property type="entry name" value="Ribonuclease Inhibitor"/>
    <property type="match status" value="1"/>
</dbReference>
<proteinExistence type="predicted"/>
<dbReference type="InterPro" id="IPR032675">
    <property type="entry name" value="LRR_dom_sf"/>
</dbReference>
<dbReference type="Pfam" id="PF22733">
    <property type="entry name" value="NNH1"/>
    <property type="match status" value="1"/>
</dbReference>
<dbReference type="Gene3D" id="3.40.50.300">
    <property type="entry name" value="P-loop containing nucleotide triphosphate hydrolases"/>
    <property type="match status" value="1"/>
</dbReference>
<dbReference type="EMBL" id="CP113836">
    <property type="protein sequence ID" value="WAL64961.1"/>
    <property type="molecule type" value="Genomic_DNA"/>
</dbReference>
<dbReference type="SUPFAM" id="SSF52047">
    <property type="entry name" value="RNI-like"/>
    <property type="match status" value="1"/>
</dbReference>
<sequence>MTAANRWGCPVVDPVSSALLGALGATFSALHQWVVERAADQAAEQVVHQHRLRGLARPDRLLARAAKELGELRRVEFARLSDQEWLAVQDAVAGALTAARLGELVERAPAVLASSSRLRARVREAGRPVLQDAGLGQAGRDAYHHLLRHTCHKIAVRAREVDAVMRSVQAGIADRIDDFASRDERRAADFERAYVRYVAAEYATFELFQVSVGRAPARHPFDDFYTAPSLARRQDPGDDAELTGAGTDGRHAIGSARRVLLLGGAGAGKTTFLRWLAHLAAVSVRDRRDDSWRDDVPFFVSLRRFGDRPLPGAEELVEAGAAPLAGEKPDRWVSGLLRSGRAVILVDGVDELLLPRREEVRRWLDGLVRAYPDARFVVSTRPSAVADDWPGPDFRRFELLPLSRNGLHRVIGNWYTAARGLESDPEQREWLTRCEERLTRSLDGRPDVRALVSSPLLCSLLCALYRKENMYLPQSRKELLDKALELLLGQWDVQRDIAVEDELRMSTKEKIILLERFAAPMVRNAELLIGEEVAEQRIGRAMSGLRSEARELEPAQVLRHLVERTGLLRRQDGRIQFVHRTFRDFLAAGEFVKAGELGYLIEHAHDDSLHEVVFMAAAQARAREAGELLGRLLERAGKRVTRKDREVADRLELLAAASLGYVDVIDPEHVRTDVLTAVRRLIPPESFQDAELLARAGTFVVDLLPGPIEVGKYAEETGADRAGVAARVIRALALVGGEEAKEKIHAFAGTELRLVIDELLRAWRQFDYAEDYAATLLSEVDFGDLVLEVHRWDVLVRLRHLRKLTAVQLVGNIALSDGAGTRPLADLENLRFLEIRSNEVDQRLTGLIGCESLRTLRISGYSALRDLSALAGLGVVELELHTTGGFRDRRAPWLGSLAGAPLRRLSVRHPALAQGLHVLPEELPLTELELGGRAEYRSLLGVERWPGLEKVTVTGIPSVEEVRGLGKLPALRQLVIHGAHPAADLVRLRPLGALHIELGEVADRSAARDALPEAKLTFRGREDLTFT</sequence>
<dbReference type="RefSeq" id="WP_268755177.1">
    <property type="nucleotide sequence ID" value="NZ_CP113836.1"/>
</dbReference>